<gene>
    <name evidence="2" type="ORF">TVY486_0701480</name>
</gene>
<feature type="compositionally biased region" description="Polar residues" evidence="1">
    <location>
        <begin position="13"/>
        <end position="22"/>
    </location>
</feature>
<accession>G0TXW8</accession>
<organism evidence="2">
    <name type="scientific">Trypanosoma vivax (strain Y486)</name>
    <dbReference type="NCBI Taxonomy" id="1055687"/>
    <lineage>
        <taxon>Eukaryota</taxon>
        <taxon>Discoba</taxon>
        <taxon>Euglenozoa</taxon>
        <taxon>Kinetoplastea</taxon>
        <taxon>Metakinetoplastina</taxon>
        <taxon>Trypanosomatida</taxon>
        <taxon>Trypanosomatidae</taxon>
        <taxon>Trypanosoma</taxon>
        <taxon>Duttonella</taxon>
    </lineage>
</organism>
<dbReference type="EMBL" id="HE573023">
    <property type="protein sequence ID" value="CCC48811.1"/>
    <property type="molecule type" value="Genomic_DNA"/>
</dbReference>
<protein>
    <submittedName>
        <fullName evidence="2">Uncharacterized protein</fullName>
    </submittedName>
</protein>
<feature type="region of interest" description="Disordered" evidence="1">
    <location>
        <begin position="1"/>
        <end position="43"/>
    </location>
</feature>
<proteinExistence type="predicted"/>
<dbReference type="AlphaFoldDB" id="G0TXW8"/>
<sequence>MRKRRRSMASASETDGQTTASDTAHGDRDEAENQSGGEASGEHVAEAELVEAKDVHAQPLGVFLWVHVGGPLYVCIAKQLHYTCGCAALERSIELRAERFMALRRFVESVWEKESLKLAVSVRENFNAYFHQQWTVLVERLCLIARDNMAASEVCQAFLHTLIEFGFPEEENGEESQLQANVRKNAELSCYSYQRRTTNQLSTTRRYEGDRRTDEQYLQPRVGRVVRFPFPHPHKEVNTRFQLIEPRRRRPPLEENRIFSHPKRSTSSGMEDFLVEEELQFRALVVLARHLDVFGSLKHLSPYARLTLWNLLDRDEELFDRLCSVPTSPEEVDWHDEQLRALRQRVAEKQAALNATRVGAREAAQRLAWYAVSAHWRDQVMRVLEEGEETDWCLLRDTAKMRSRAVFPNYGVSPTVRDIALKALRRVRDGTIDCGPLEDVEECYEVIAKVLVPLLEGSVPYISPNMLIGGGERVKEEHPLEKNEKETKQELQINEQVEVARRYEAVQEQYETLKTRVGSLLVEMDGSDLGRVNVAREIRWNLNCEPLLPPDGVVCTFVTSIFVWPLQCLAALLELVSVGRHSADGLRKFCALFIPSNWSDESGVLDHLVRREPTNISLASLVGFPRLVRDVYTSAQWLRRDKSFSIVIECHRQASAIPRSRESLHLAQCRALISLLTECGCKSEILALFVRSASPRDADEGKLWTVGELQCIIKTSLEGVSLMLATERSFAAAASPTVSSQVPVKVSHASETTEKDTLEDVLAEEHVT</sequence>
<reference evidence="2" key="1">
    <citation type="journal article" date="2012" name="Proc. Natl. Acad. Sci. U.S.A.">
        <title>Antigenic diversity is generated by distinct evolutionary mechanisms in African trypanosome species.</title>
        <authorList>
            <person name="Jackson A.P."/>
            <person name="Berry A."/>
            <person name="Aslett M."/>
            <person name="Allison H.C."/>
            <person name="Burton P."/>
            <person name="Vavrova-Anderson J."/>
            <person name="Brown R."/>
            <person name="Browne H."/>
            <person name="Corton N."/>
            <person name="Hauser H."/>
            <person name="Gamble J."/>
            <person name="Gilderthorp R."/>
            <person name="Marcello L."/>
            <person name="McQuillan J."/>
            <person name="Otto T.D."/>
            <person name="Quail M.A."/>
            <person name="Sanders M.J."/>
            <person name="van Tonder A."/>
            <person name="Ginger M.L."/>
            <person name="Field M.C."/>
            <person name="Barry J.D."/>
            <person name="Hertz-Fowler C."/>
            <person name="Berriman M."/>
        </authorList>
    </citation>
    <scope>NUCLEOTIDE SEQUENCE</scope>
    <source>
        <strain evidence="2">Y486</strain>
    </source>
</reference>
<name>G0TXW8_TRYVY</name>
<evidence type="ECO:0000256" key="1">
    <source>
        <dbReference type="SAM" id="MobiDB-lite"/>
    </source>
</evidence>
<dbReference type="VEuPathDB" id="TriTrypDB:TvY486_0701480"/>
<evidence type="ECO:0000313" key="2">
    <source>
        <dbReference type="EMBL" id="CCC48811.1"/>
    </source>
</evidence>